<evidence type="ECO:0000313" key="4">
    <source>
        <dbReference type="Proteomes" id="UP000810207"/>
    </source>
</evidence>
<name>A0ABS4RQ57_PAEXY</name>
<proteinExistence type="predicted"/>
<feature type="chain" id="PRO_5046268280" evidence="2">
    <location>
        <begin position="29"/>
        <end position="251"/>
    </location>
</feature>
<comment type="caution">
    <text evidence="3">The sequence shown here is derived from an EMBL/GenBank/DDBJ whole genome shotgun (WGS) entry which is preliminary data.</text>
</comment>
<feature type="signal peptide" evidence="2">
    <location>
        <begin position="1"/>
        <end position="28"/>
    </location>
</feature>
<dbReference type="EMBL" id="JAGIKV010000005">
    <property type="protein sequence ID" value="MBP2245005.1"/>
    <property type="molecule type" value="Genomic_DNA"/>
</dbReference>
<protein>
    <submittedName>
        <fullName evidence="3">Uncharacterized protein YidB (DUF937 family)</fullName>
    </submittedName>
</protein>
<evidence type="ECO:0000313" key="3">
    <source>
        <dbReference type="EMBL" id="MBP2245005.1"/>
    </source>
</evidence>
<feature type="region of interest" description="Disordered" evidence="1">
    <location>
        <begin position="220"/>
        <end position="251"/>
    </location>
</feature>
<reference evidence="3 4" key="1">
    <citation type="submission" date="2021-03" db="EMBL/GenBank/DDBJ databases">
        <title>Genomic Encyclopedia of Type Strains, Phase IV (KMG-IV): sequencing the most valuable type-strain genomes for metagenomic binning, comparative biology and taxonomic classification.</title>
        <authorList>
            <person name="Goeker M."/>
        </authorList>
    </citation>
    <scope>NUCLEOTIDE SEQUENCE [LARGE SCALE GENOMIC DNA]</scope>
    <source>
        <strain evidence="3 4">DSM 21292</strain>
    </source>
</reference>
<evidence type="ECO:0000256" key="2">
    <source>
        <dbReference type="SAM" id="SignalP"/>
    </source>
</evidence>
<keyword evidence="2" id="KW-0732">Signal</keyword>
<gene>
    <name evidence="3" type="ORF">J2Z28_001621</name>
</gene>
<dbReference type="RefSeq" id="WP_211081823.1">
    <property type="nucleotide sequence ID" value="NZ_CBCSLC010000016.1"/>
</dbReference>
<keyword evidence="4" id="KW-1185">Reference proteome</keyword>
<evidence type="ECO:0000256" key="1">
    <source>
        <dbReference type="SAM" id="MobiDB-lite"/>
    </source>
</evidence>
<sequence length="251" mass="27175">MNLKWKTWMAAGLAAVVITAATGHVVFADPAVRAEEYDDASKASSSGKPAKPCMQAGHGLFMIGETADLLGIGLRDLKEQMELGKTLSQIAKERKGLSEEQLLQKLKPTLAQRLDQAVEEGCLTKEQAAATKADMDTKLKKVINTPLRDLRREFAHHGKRSMVDKGEIARFIGVTPAQLHEQLQGGKSLAEIAQAKGISETQLVDKLKEQLTGDLKRFVNQKGNVHPAPGPQEPVPGRSTSSEVKGLSHKS</sequence>
<organism evidence="3 4">
    <name type="scientific">Paenibacillus xylanexedens</name>
    <dbReference type="NCBI Taxonomy" id="528191"/>
    <lineage>
        <taxon>Bacteria</taxon>
        <taxon>Bacillati</taxon>
        <taxon>Bacillota</taxon>
        <taxon>Bacilli</taxon>
        <taxon>Bacillales</taxon>
        <taxon>Paenibacillaceae</taxon>
        <taxon>Paenibacillus</taxon>
    </lineage>
</organism>
<accession>A0ABS4RQ57</accession>
<dbReference type="Proteomes" id="UP000810207">
    <property type="component" value="Unassembled WGS sequence"/>
</dbReference>